<feature type="compositionally biased region" description="Basic and acidic residues" evidence="1">
    <location>
        <begin position="31"/>
        <end position="49"/>
    </location>
</feature>
<evidence type="ECO:0000313" key="3">
    <source>
        <dbReference type="EMBL" id="OIR20299.1"/>
    </source>
</evidence>
<comment type="caution">
    <text evidence="3">The sequence shown here is derived from an EMBL/GenBank/DDBJ whole genome shotgun (WGS) entry which is preliminary data.</text>
</comment>
<evidence type="ECO:0000256" key="1">
    <source>
        <dbReference type="SAM" id="MobiDB-lite"/>
    </source>
</evidence>
<reference evidence="3 4" key="1">
    <citation type="submission" date="2016-08" db="EMBL/GenBank/DDBJ databases">
        <title>New Insights into Marine Group III Euryarchaeota, from dark to light.</title>
        <authorList>
            <person name="Haro-Moreno J.M."/>
            <person name="Rodriguez-Valera F."/>
            <person name="Lopez-Garcia P."/>
            <person name="Moreira D."/>
            <person name="Martin-Cuadrado A.B."/>
        </authorList>
    </citation>
    <scope>NUCLEOTIDE SEQUENCE [LARGE SCALE GENOMIC DNA]</scope>
    <source>
        <strain evidence="3">CG-Bathy1</strain>
    </source>
</reference>
<organism evidence="3 4">
    <name type="scientific">Marine Group III euryarchaeote CG-Bathy1</name>
    <dbReference type="NCBI Taxonomy" id="1889001"/>
    <lineage>
        <taxon>Archaea</taxon>
        <taxon>Methanobacteriati</taxon>
        <taxon>Thermoplasmatota</taxon>
        <taxon>Thermoplasmata</taxon>
        <taxon>Candidatus Thermoprofundales</taxon>
    </lineage>
</organism>
<gene>
    <name evidence="3" type="ORF">BEU04_00375</name>
</gene>
<dbReference type="AlphaFoldDB" id="A0A1J5TJH9"/>
<evidence type="ECO:0000313" key="4">
    <source>
        <dbReference type="Proteomes" id="UP000183815"/>
    </source>
</evidence>
<dbReference type="EMBL" id="MIYU01000001">
    <property type="protein sequence ID" value="OIR20299.1"/>
    <property type="molecule type" value="Genomic_DNA"/>
</dbReference>
<keyword evidence="2" id="KW-0472">Membrane</keyword>
<feature type="region of interest" description="Disordered" evidence="1">
    <location>
        <begin position="31"/>
        <end position="56"/>
    </location>
</feature>
<dbReference type="Proteomes" id="UP000183815">
    <property type="component" value="Unassembled WGS sequence"/>
</dbReference>
<evidence type="ECO:0000256" key="2">
    <source>
        <dbReference type="SAM" id="Phobius"/>
    </source>
</evidence>
<protein>
    <submittedName>
        <fullName evidence="3">Uncharacterized protein</fullName>
    </submittedName>
</protein>
<keyword evidence="2" id="KW-0812">Transmembrane</keyword>
<keyword evidence="2" id="KW-1133">Transmembrane helix</keyword>
<name>A0A1J5TJH9_9ARCH</name>
<sequence length="331" mass="35890">MLSLPFANVVHSEEGMASKEISTVHLNLKEASELSPETDHTREAVEEKPPSSYTNNLFGLTRSRDWTTIGTWNSDTVKYDTNLSGTVMFNMWWVEDPTDDDYNARMQMRWTVETDTGEEMASFEDSDEYTCEQERGNPCEWTGQVALGGGENSTTALSQGSSISVTVEYQSFQNIYVYYDNATFDSGMAWDAEGIFVGGVSNSKTEISIDLVQAWKTDLGMALDGGYIVLTAGGEVINNTEATVSAGEQYEINGTAVSSERITWVVESNEGASISFSYAANESAATPVTLTIASLPGGNPDMSSDESGGIPGFSTVVAVVTISIVALRKRF</sequence>
<proteinExistence type="predicted"/>
<feature type="transmembrane region" description="Helical" evidence="2">
    <location>
        <begin position="309"/>
        <end position="327"/>
    </location>
</feature>
<accession>A0A1J5TJH9</accession>